<evidence type="ECO:0000313" key="1">
    <source>
        <dbReference type="EMBL" id="SDB84446.1"/>
    </source>
</evidence>
<dbReference type="STRING" id="1814289.SAMN05216410_0392"/>
<name>A0A1G6GTE3_9MICO</name>
<accession>A0A1G6GTE3</accession>
<evidence type="ECO:0008006" key="3">
    <source>
        <dbReference type="Google" id="ProtNLM"/>
    </source>
</evidence>
<dbReference type="EMBL" id="FMYH01000001">
    <property type="protein sequence ID" value="SDB84446.1"/>
    <property type="molecule type" value="Genomic_DNA"/>
</dbReference>
<dbReference type="AlphaFoldDB" id="A0A1G6GTE3"/>
<protein>
    <recommendedName>
        <fullName evidence="3">WXG100 family type VII secretion target</fullName>
    </recommendedName>
</protein>
<reference evidence="1 2" key="1">
    <citation type="submission" date="2016-09" db="EMBL/GenBank/DDBJ databases">
        <authorList>
            <person name="Capua I."/>
            <person name="De Benedictis P."/>
            <person name="Joannis T."/>
            <person name="Lombin L.H."/>
            <person name="Cattoli G."/>
        </authorList>
    </citation>
    <scope>NUCLEOTIDE SEQUENCE [LARGE SCALE GENOMIC DNA]</scope>
    <source>
        <strain evidence="1 2">ISLP-3</strain>
    </source>
</reference>
<organism evidence="1 2">
    <name type="scientific">Sanguibacter gelidistatuariae</name>
    <dbReference type="NCBI Taxonomy" id="1814289"/>
    <lineage>
        <taxon>Bacteria</taxon>
        <taxon>Bacillati</taxon>
        <taxon>Actinomycetota</taxon>
        <taxon>Actinomycetes</taxon>
        <taxon>Micrococcales</taxon>
        <taxon>Sanguibacteraceae</taxon>
        <taxon>Sanguibacter</taxon>
    </lineage>
</organism>
<evidence type="ECO:0000313" key="2">
    <source>
        <dbReference type="Proteomes" id="UP000199039"/>
    </source>
</evidence>
<dbReference type="OrthoDB" id="3770379at2"/>
<sequence length="403" mass="39905">MTIGTVVDGDPTQLTTIATWLRSSLGSGVDDAGAALGSVRQDDGGWDGAAGDNFRGRMDTAYKHAIALYDTTQSGALGIDTFSSALRTAQTDVGAARTVASTAGLTVTATAILAPAAVQPLPTTPTADATAAQVTSYNSAVTAYNTNVTRWQAYTAASTEVTRIGTALDTAATSLADVQANVLAVTVPTASILLAGVIDTYAGLGTAAITGQAAHLRTLAETLETNIKLPGAALHPELFYQDLDDAARLRAQAAGTADDAIRGVRAGRIFGAATGGILTGVSIWMDIQAGESATQATVSNVAGFAASVGVGVAIGAGVGTLIPVPIVGTVVGAVAGAVIGGAVGIFTSGMVDGFFENGPDVGAAFQQGVDDLVGTGKAIGDLASGAAGWVGDGLSDAWDSVFG</sequence>
<dbReference type="RefSeq" id="WP_093180402.1">
    <property type="nucleotide sequence ID" value="NZ_FMYH01000001.1"/>
</dbReference>
<proteinExistence type="predicted"/>
<keyword evidence="2" id="KW-1185">Reference proteome</keyword>
<dbReference type="Proteomes" id="UP000199039">
    <property type="component" value="Unassembled WGS sequence"/>
</dbReference>
<gene>
    <name evidence="1" type="ORF">SAMN05216410_0392</name>
</gene>